<proteinExistence type="predicted"/>
<dbReference type="InterPro" id="IPR020841">
    <property type="entry name" value="PKS_Beta-ketoAc_synthase_dom"/>
</dbReference>
<organism evidence="8 9">
    <name type="scientific">Tsukamurella soli</name>
    <dbReference type="NCBI Taxonomy" id="644556"/>
    <lineage>
        <taxon>Bacteria</taxon>
        <taxon>Bacillati</taxon>
        <taxon>Actinomycetota</taxon>
        <taxon>Actinomycetes</taxon>
        <taxon>Mycobacteriales</taxon>
        <taxon>Tsukamurellaceae</taxon>
        <taxon>Tsukamurella</taxon>
    </lineage>
</organism>
<dbReference type="PROSITE" id="PS50075">
    <property type="entry name" value="CARRIER"/>
    <property type="match status" value="1"/>
</dbReference>
<dbReference type="CDD" id="cd00833">
    <property type="entry name" value="PKS"/>
    <property type="match status" value="1"/>
</dbReference>
<dbReference type="PROSITE" id="PS52004">
    <property type="entry name" value="KS3_2"/>
    <property type="match status" value="1"/>
</dbReference>
<keyword evidence="2" id="KW-0597">Phosphoprotein</keyword>
<feature type="domain" description="Carrier" evidence="6">
    <location>
        <begin position="10"/>
        <end position="87"/>
    </location>
</feature>
<dbReference type="Pfam" id="PF00550">
    <property type="entry name" value="PP-binding"/>
    <property type="match status" value="1"/>
</dbReference>
<dbReference type="Proteomes" id="UP001500635">
    <property type="component" value="Unassembled WGS sequence"/>
</dbReference>
<evidence type="ECO:0000256" key="5">
    <source>
        <dbReference type="SAM" id="MobiDB-lite"/>
    </source>
</evidence>
<dbReference type="Gene3D" id="3.40.47.10">
    <property type="match status" value="1"/>
</dbReference>
<keyword evidence="9" id="KW-1185">Reference proteome</keyword>
<dbReference type="InterPro" id="IPR020806">
    <property type="entry name" value="PKS_PP-bd"/>
</dbReference>
<dbReference type="SMART" id="SM00823">
    <property type="entry name" value="PKS_PP"/>
    <property type="match status" value="1"/>
</dbReference>
<dbReference type="InterPro" id="IPR036736">
    <property type="entry name" value="ACP-like_sf"/>
</dbReference>
<dbReference type="SUPFAM" id="SSF53901">
    <property type="entry name" value="Thiolase-like"/>
    <property type="match status" value="1"/>
</dbReference>
<feature type="domain" description="Ketosynthase family 3 (KS3)" evidence="7">
    <location>
        <begin position="111"/>
        <end position="535"/>
    </location>
</feature>
<dbReference type="Pfam" id="PF00109">
    <property type="entry name" value="ketoacyl-synt"/>
    <property type="match status" value="1"/>
</dbReference>
<comment type="caution">
    <text evidence="8">The sequence shown here is derived from an EMBL/GenBank/DDBJ whole genome shotgun (WGS) entry which is preliminary data.</text>
</comment>
<name>A0ABP8KDY4_9ACTN</name>
<dbReference type="InterPro" id="IPR032821">
    <property type="entry name" value="PKS_assoc"/>
</dbReference>
<dbReference type="SUPFAM" id="SSF47336">
    <property type="entry name" value="ACP-like"/>
    <property type="match status" value="1"/>
</dbReference>
<evidence type="ECO:0008006" key="10">
    <source>
        <dbReference type="Google" id="ProtNLM"/>
    </source>
</evidence>
<dbReference type="InterPro" id="IPR009081">
    <property type="entry name" value="PP-bd_ACP"/>
</dbReference>
<reference evidence="9" key="1">
    <citation type="journal article" date="2019" name="Int. J. Syst. Evol. Microbiol.">
        <title>The Global Catalogue of Microorganisms (GCM) 10K type strain sequencing project: providing services to taxonomists for standard genome sequencing and annotation.</title>
        <authorList>
            <consortium name="The Broad Institute Genomics Platform"/>
            <consortium name="The Broad Institute Genome Sequencing Center for Infectious Disease"/>
            <person name="Wu L."/>
            <person name="Ma J."/>
        </authorList>
    </citation>
    <scope>NUCLEOTIDE SEQUENCE [LARGE SCALE GENOMIC DNA]</scope>
    <source>
        <strain evidence="9">JCM 17688</strain>
    </source>
</reference>
<dbReference type="SMART" id="SM00825">
    <property type="entry name" value="PKS_KS"/>
    <property type="match status" value="1"/>
</dbReference>
<evidence type="ECO:0000256" key="1">
    <source>
        <dbReference type="ARBA" id="ARBA00022450"/>
    </source>
</evidence>
<evidence type="ECO:0000313" key="8">
    <source>
        <dbReference type="EMBL" id="GAA4404938.1"/>
    </source>
</evidence>
<gene>
    <name evidence="8" type="ORF">GCM10023147_47780</name>
</gene>
<dbReference type="PANTHER" id="PTHR43775">
    <property type="entry name" value="FATTY ACID SYNTHASE"/>
    <property type="match status" value="1"/>
</dbReference>
<dbReference type="PANTHER" id="PTHR43775:SF37">
    <property type="entry name" value="SI:DKEY-61P9.11"/>
    <property type="match status" value="1"/>
</dbReference>
<evidence type="ECO:0000256" key="3">
    <source>
        <dbReference type="ARBA" id="ARBA00022679"/>
    </source>
</evidence>
<dbReference type="EMBL" id="BAABFR010000130">
    <property type="protein sequence ID" value="GAA4404938.1"/>
    <property type="molecule type" value="Genomic_DNA"/>
</dbReference>
<dbReference type="InterPro" id="IPR016039">
    <property type="entry name" value="Thiolase-like"/>
</dbReference>
<dbReference type="Pfam" id="PF02801">
    <property type="entry name" value="Ketoacyl-synt_C"/>
    <property type="match status" value="1"/>
</dbReference>
<dbReference type="Pfam" id="PF16197">
    <property type="entry name" value="KAsynt_C_assoc"/>
    <property type="match status" value="1"/>
</dbReference>
<dbReference type="InterPro" id="IPR050091">
    <property type="entry name" value="PKS_NRPS_Biosynth_Enz"/>
</dbReference>
<evidence type="ECO:0000313" key="9">
    <source>
        <dbReference type="Proteomes" id="UP001500635"/>
    </source>
</evidence>
<dbReference type="InterPro" id="IPR014031">
    <property type="entry name" value="Ketoacyl_synth_C"/>
</dbReference>
<dbReference type="Gene3D" id="1.10.1200.10">
    <property type="entry name" value="ACP-like"/>
    <property type="match status" value="1"/>
</dbReference>
<dbReference type="InterPro" id="IPR014030">
    <property type="entry name" value="Ketoacyl_synth_N"/>
</dbReference>
<protein>
    <recommendedName>
        <fullName evidence="10">Phosphopantetheine attachment site</fullName>
    </recommendedName>
</protein>
<dbReference type="PROSITE" id="PS00606">
    <property type="entry name" value="KS3_1"/>
    <property type="match status" value="1"/>
</dbReference>
<evidence type="ECO:0000256" key="4">
    <source>
        <dbReference type="ARBA" id="ARBA00023268"/>
    </source>
</evidence>
<evidence type="ECO:0000259" key="6">
    <source>
        <dbReference type="PROSITE" id="PS50075"/>
    </source>
</evidence>
<evidence type="ECO:0000256" key="2">
    <source>
        <dbReference type="ARBA" id="ARBA00022553"/>
    </source>
</evidence>
<evidence type="ECO:0000259" key="7">
    <source>
        <dbReference type="PROSITE" id="PS52004"/>
    </source>
</evidence>
<sequence length="624" mass="64606">MTEAAGRAGVTEEQLRAWLVDYLIAQIGCAADQVDADAPLRDLGVGSTDALVLSGELSELLGRPVSAVEFWEYPTIDVLAAGLASGHDASSTPEPAAAASTPSGAATGDGADPIAVIGLGCRLPGDVEGPDRYWDFLSAGGCAIGEVPDDRWPQFVRDAGSAAALATTTRWGAFLRDVAEFDADFFGVSPNEAERMDPQQRLLLEVTEETLAHAGIAPESLRHTRTGVFVGASLSEYGYLVGSELGRVDGWSGTGGALSIIANRVSYHYDLRGPSLTVDTACSSSLVAIHLACRSLRSGESTLAMAGGVNLMLGPAVTRSFDELGGMSPSGRCHSFDAAADGYVRGEGCGVVLLKRLADAERDGDRVLAVVRGSAVNQDGRSNGLMAPNPAAQVAVLRAAYSDAAIPPRDVDYVETHGTGTLLGDPIEARALGTVLGRGRPAADPLLLGAVKSNLGHLEAAAGVAGFIKAVLAVQRGRIPANLGFANPNPHIAFDAQRLAVIAEPTAWPQRPHPRRAGVSGFGFGGTNAHVVIEQAPVPAAATLRDAPRDTSPAVTSLVVTGQSPERVAAWSATLADWLDGGAGAGVPLREIAHALDFHSPRSGRFGVVCARDRAKSDRSHVVL</sequence>
<accession>A0ABP8KDY4</accession>
<dbReference type="InterPro" id="IPR018201">
    <property type="entry name" value="Ketoacyl_synth_AS"/>
</dbReference>
<keyword evidence="1" id="KW-0596">Phosphopantetheine</keyword>
<keyword evidence="4" id="KW-0511">Multifunctional enzyme</keyword>
<keyword evidence="3" id="KW-0808">Transferase</keyword>
<feature type="region of interest" description="Disordered" evidence="5">
    <location>
        <begin position="87"/>
        <end position="106"/>
    </location>
</feature>
<feature type="compositionally biased region" description="Low complexity" evidence="5">
    <location>
        <begin position="88"/>
        <end position="106"/>
    </location>
</feature>